<dbReference type="Proteomes" id="UP001164250">
    <property type="component" value="Chromosome 3"/>
</dbReference>
<evidence type="ECO:0000313" key="2">
    <source>
        <dbReference type="Proteomes" id="UP001164250"/>
    </source>
</evidence>
<organism evidence="1 2">
    <name type="scientific">Pistacia atlantica</name>
    <dbReference type="NCBI Taxonomy" id="434234"/>
    <lineage>
        <taxon>Eukaryota</taxon>
        <taxon>Viridiplantae</taxon>
        <taxon>Streptophyta</taxon>
        <taxon>Embryophyta</taxon>
        <taxon>Tracheophyta</taxon>
        <taxon>Spermatophyta</taxon>
        <taxon>Magnoliopsida</taxon>
        <taxon>eudicotyledons</taxon>
        <taxon>Gunneridae</taxon>
        <taxon>Pentapetalae</taxon>
        <taxon>rosids</taxon>
        <taxon>malvids</taxon>
        <taxon>Sapindales</taxon>
        <taxon>Anacardiaceae</taxon>
        <taxon>Pistacia</taxon>
    </lineage>
</organism>
<reference evidence="2" key="1">
    <citation type="journal article" date="2023" name="G3 (Bethesda)">
        <title>Genome assembly and association tests identify interacting loci associated with vigor, precocity, and sex in interspecific pistachio rootstocks.</title>
        <authorList>
            <person name="Palmer W."/>
            <person name="Jacygrad E."/>
            <person name="Sagayaradj S."/>
            <person name="Cavanaugh K."/>
            <person name="Han R."/>
            <person name="Bertier L."/>
            <person name="Beede B."/>
            <person name="Kafkas S."/>
            <person name="Golino D."/>
            <person name="Preece J."/>
            <person name="Michelmore R."/>
        </authorList>
    </citation>
    <scope>NUCLEOTIDE SEQUENCE [LARGE SCALE GENOMIC DNA]</scope>
</reference>
<keyword evidence="2" id="KW-1185">Reference proteome</keyword>
<comment type="caution">
    <text evidence="1">The sequence shown here is derived from an EMBL/GenBank/DDBJ whole genome shotgun (WGS) entry which is preliminary data.</text>
</comment>
<evidence type="ECO:0000313" key="1">
    <source>
        <dbReference type="EMBL" id="KAJ0103208.1"/>
    </source>
</evidence>
<protein>
    <submittedName>
        <fullName evidence="1">Uncharacterized protein</fullName>
    </submittedName>
</protein>
<dbReference type="EMBL" id="CM047899">
    <property type="protein sequence ID" value="KAJ0103208.1"/>
    <property type="molecule type" value="Genomic_DNA"/>
</dbReference>
<accession>A0ACC1BVF7</accession>
<name>A0ACC1BVF7_9ROSI</name>
<proteinExistence type="predicted"/>
<sequence>MALSCLSNGYPPGVESRLATLTIDEYDLKKYADKSYHSDLPPEFQLDKVAELITTLPVFFNMLNIRRAILPATNGHCSARAVARYYAALADGGVIPPPHSCLSKPTLGSHTHIPKFPSQEKSQKPKGKKSKEVPAASKENTNNKGKDASVDDYTRLRNQGSKIFSNPKIHDAFLGVGDYENLTFPNGPFGLGFKRYKAADGSIIGYGHSGIGGSTGFCDIKNRFAISVSLNKMSYGATTAKIIDLVCSELNIPLPVEFLFVKDFEKPLFS</sequence>
<gene>
    <name evidence="1" type="ORF">Patl1_05414</name>
</gene>